<reference evidence="3 4" key="1">
    <citation type="submission" date="2020-08" db="EMBL/GenBank/DDBJ databases">
        <title>Putative novel bacterial strains isolated from necrotic wheat leaf tissues caused by Xanthomonas translucens.</title>
        <authorList>
            <person name="Tambong J.T."/>
        </authorList>
    </citation>
    <scope>NUCLEOTIDE SEQUENCE [LARGE SCALE GENOMIC DNA]</scope>
    <source>
        <strain evidence="4">DOAB 1063</strain>
    </source>
</reference>
<dbReference type="PANTHER" id="PTHR43032">
    <property type="entry name" value="PROTEIN-METHIONINE-SULFOXIDE REDUCTASE"/>
    <property type="match status" value="1"/>
</dbReference>
<sequence length="220" mass="25047">MEDEPEATPPESGFTLRKIDRAKSHPSSKPPTPAQRVERLPPGQHLTTKWPVLDLGVEPAIRHEDWALSIEGCSQGRVNLAWHAFLDLPQTDMRSDIHCVTAWSRYDNEWQGVATTTLLAAFPPLSDRTHVVLGSSDGYTTNLTLPDFAHHQAMLAHSWAGDLLTREHGGPVRAVVPHLYLWKSAKWLRSIRYVTEDEPGYWETRGYHNRGDPWAEERYR</sequence>
<keyword evidence="4" id="KW-1185">Reference proteome</keyword>
<dbReference type="InterPro" id="IPR036374">
    <property type="entry name" value="OxRdtase_Mopterin-bd_sf"/>
</dbReference>
<accession>A0ABR7AN70</accession>
<dbReference type="PANTHER" id="PTHR43032:SF4">
    <property type="entry name" value="OXIDOREDUCTASE MOLYBDOPTERIN-BINDING DOMAIN-CONTAINING PROTEIN"/>
    <property type="match status" value="1"/>
</dbReference>
<proteinExistence type="predicted"/>
<dbReference type="InterPro" id="IPR000572">
    <property type="entry name" value="OxRdtase_Mopterin-bd_dom"/>
</dbReference>
<protein>
    <submittedName>
        <fullName evidence="3">Sulfite oxidase-like oxidoreductase</fullName>
    </submittedName>
</protein>
<comment type="caution">
    <text evidence="3">The sequence shown here is derived from an EMBL/GenBank/DDBJ whole genome shotgun (WGS) entry which is preliminary data.</text>
</comment>
<gene>
    <name evidence="3" type="ORF">H8S47_09460</name>
</gene>
<evidence type="ECO:0000313" key="4">
    <source>
        <dbReference type="Proteomes" id="UP000597613"/>
    </source>
</evidence>
<dbReference type="Proteomes" id="UP000597613">
    <property type="component" value="Unassembled WGS sequence"/>
</dbReference>
<dbReference type="RefSeq" id="WP_187503622.1">
    <property type="nucleotide sequence ID" value="NZ_CP162536.1"/>
</dbReference>
<evidence type="ECO:0000313" key="3">
    <source>
        <dbReference type="EMBL" id="MBC3941907.1"/>
    </source>
</evidence>
<dbReference type="EMBL" id="JACONT010000017">
    <property type="protein sequence ID" value="MBC3941907.1"/>
    <property type="molecule type" value="Genomic_DNA"/>
</dbReference>
<evidence type="ECO:0000256" key="1">
    <source>
        <dbReference type="SAM" id="MobiDB-lite"/>
    </source>
</evidence>
<dbReference type="CDD" id="cd02109">
    <property type="entry name" value="arch_bact_SO_family_Moco"/>
    <property type="match status" value="1"/>
</dbReference>
<name>A0ABR7AN70_9SPHN</name>
<dbReference type="SUPFAM" id="SSF56524">
    <property type="entry name" value="Oxidoreductase molybdopterin-binding domain"/>
    <property type="match status" value="1"/>
</dbReference>
<dbReference type="Pfam" id="PF00174">
    <property type="entry name" value="Oxidored_molyb"/>
    <property type="match status" value="1"/>
</dbReference>
<dbReference type="Gene3D" id="3.90.420.10">
    <property type="entry name" value="Oxidoreductase, molybdopterin-binding domain"/>
    <property type="match status" value="1"/>
</dbReference>
<evidence type="ECO:0000259" key="2">
    <source>
        <dbReference type="Pfam" id="PF00174"/>
    </source>
</evidence>
<feature type="region of interest" description="Disordered" evidence="1">
    <location>
        <begin position="1"/>
        <end position="43"/>
    </location>
</feature>
<organism evidence="3 4">
    <name type="scientific">Sphingomonas albertensis</name>
    <dbReference type="NCBI Taxonomy" id="2762591"/>
    <lineage>
        <taxon>Bacteria</taxon>
        <taxon>Pseudomonadati</taxon>
        <taxon>Pseudomonadota</taxon>
        <taxon>Alphaproteobacteria</taxon>
        <taxon>Sphingomonadales</taxon>
        <taxon>Sphingomonadaceae</taxon>
        <taxon>Sphingomonas</taxon>
    </lineage>
</organism>
<feature type="domain" description="Oxidoreductase molybdopterin-binding" evidence="2">
    <location>
        <begin position="59"/>
        <end position="202"/>
    </location>
</feature>